<feature type="transmembrane region" description="Helical" evidence="7">
    <location>
        <begin position="112"/>
        <end position="131"/>
    </location>
</feature>
<dbReference type="InterPro" id="IPR002751">
    <property type="entry name" value="CbiM/NikMN"/>
</dbReference>
<sequence>MHIEPGVVDGAKIALSYATAIASLGLAARMSAKTLGEEGGVSALLSRSVIATGLVFSFFEILPHYPVGVSEVHLILGSTLYLLFGAGPAAIGLAMGLLLQGLFFAPFDLPQYGMNVTTLLVPLWGVSVLAGKIIRKDTAYVDLGYGQALALSSAYQAGIVGWVGFWALYGHGFTAANLASIGSFGAAYMLVIVLEPLIDLAVLAGAKAARTLSSGPLFYSRLHQAA</sequence>
<keyword evidence="6 7" id="KW-0472">Membrane</keyword>
<keyword evidence="2" id="KW-0813">Transport</keyword>
<organism evidence="8 9">
    <name type="scientific">Pseudohoeflea suaedae</name>
    <dbReference type="NCBI Taxonomy" id="877384"/>
    <lineage>
        <taxon>Bacteria</taxon>
        <taxon>Pseudomonadati</taxon>
        <taxon>Pseudomonadota</taxon>
        <taxon>Alphaproteobacteria</taxon>
        <taxon>Hyphomicrobiales</taxon>
        <taxon>Rhizobiaceae</taxon>
        <taxon>Pseudohoeflea</taxon>
    </lineage>
</organism>
<dbReference type="Gene3D" id="1.10.1760.20">
    <property type="match status" value="1"/>
</dbReference>
<reference evidence="8 9" key="1">
    <citation type="journal article" date="2013" name="Int. J. Syst. Evol. Microbiol.">
        <title>Hoeflea suaedae sp. nov., an endophytic bacterium isolated from the root of the halophyte Suaeda maritima.</title>
        <authorList>
            <person name="Chung E.J."/>
            <person name="Park J.A."/>
            <person name="Pramanik P."/>
            <person name="Bibi F."/>
            <person name="Jeon C.O."/>
            <person name="Chung Y.R."/>
        </authorList>
    </citation>
    <scope>NUCLEOTIDE SEQUENCE [LARGE SCALE GENOMIC DNA]</scope>
    <source>
        <strain evidence="8 9">YC6898</strain>
    </source>
</reference>
<evidence type="ECO:0000256" key="6">
    <source>
        <dbReference type="ARBA" id="ARBA00023136"/>
    </source>
</evidence>
<keyword evidence="9" id="KW-1185">Reference proteome</keyword>
<comment type="subcellular location">
    <subcellularLocation>
        <location evidence="1">Cell membrane</location>
        <topology evidence="1">Multi-pass membrane protein</topology>
    </subcellularLocation>
</comment>
<evidence type="ECO:0000313" key="9">
    <source>
        <dbReference type="Proteomes" id="UP000295131"/>
    </source>
</evidence>
<keyword evidence="3" id="KW-1003">Cell membrane</keyword>
<proteinExistence type="predicted"/>
<dbReference type="Proteomes" id="UP000295131">
    <property type="component" value="Unassembled WGS sequence"/>
</dbReference>
<dbReference type="Pfam" id="PF01891">
    <property type="entry name" value="CbiM"/>
    <property type="match status" value="1"/>
</dbReference>
<keyword evidence="5 7" id="KW-1133">Transmembrane helix</keyword>
<dbReference type="RefSeq" id="WP_133283616.1">
    <property type="nucleotide sequence ID" value="NZ_SMSI01000001.1"/>
</dbReference>
<gene>
    <name evidence="8" type="ORF">E2A64_06725</name>
</gene>
<dbReference type="GO" id="GO:0000041">
    <property type="term" value="P:transition metal ion transport"/>
    <property type="evidence" value="ECO:0007669"/>
    <property type="project" value="InterPro"/>
</dbReference>
<feature type="transmembrane region" description="Helical" evidence="7">
    <location>
        <begin position="44"/>
        <end position="62"/>
    </location>
</feature>
<keyword evidence="4 7" id="KW-0812">Transmembrane</keyword>
<feature type="transmembrane region" description="Helical" evidence="7">
    <location>
        <begin position="143"/>
        <end position="169"/>
    </location>
</feature>
<evidence type="ECO:0000313" key="8">
    <source>
        <dbReference type="EMBL" id="TDH38782.1"/>
    </source>
</evidence>
<evidence type="ECO:0000256" key="5">
    <source>
        <dbReference type="ARBA" id="ARBA00022989"/>
    </source>
</evidence>
<feature type="transmembrane region" description="Helical" evidence="7">
    <location>
        <begin position="74"/>
        <end position="100"/>
    </location>
</feature>
<evidence type="ECO:0000256" key="7">
    <source>
        <dbReference type="SAM" id="Phobius"/>
    </source>
</evidence>
<evidence type="ECO:0000256" key="1">
    <source>
        <dbReference type="ARBA" id="ARBA00004651"/>
    </source>
</evidence>
<comment type="caution">
    <text evidence="8">The sequence shown here is derived from an EMBL/GenBank/DDBJ whole genome shotgun (WGS) entry which is preliminary data.</text>
</comment>
<evidence type="ECO:0000256" key="4">
    <source>
        <dbReference type="ARBA" id="ARBA00022692"/>
    </source>
</evidence>
<dbReference type="AlphaFoldDB" id="A0A4R5PNZ2"/>
<name>A0A4R5PNZ2_9HYPH</name>
<accession>A0A4R5PNZ2</accession>
<evidence type="ECO:0000256" key="3">
    <source>
        <dbReference type="ARBA" id="ARBA00022475"/>
    </source>
</evidence>
<feature type="transmembrane region" description="Helical" evidence="7">
    <location>
        <begin position="12"/>
        <end position="32"/>
    </location>
</feature>
<dbReference type="EMBL" id="SMSI01000001">
    <property type="protein sequence ID" value="TDH38782.1"/>
    <property type="molecule type" value="Genomic_DNA"/>
</dbReference>
<feature type="transmembrane region" description="Helical" evidence="7">
    <location>
        <begin position="181"/>
        <end position="204"/>
    </location>
</feature>
<dbReference type="GO" id="GO:0005886">
    <property type="term" value="C:plasma membrane"/>
    <property type="evidence" value="ECO:0007669"/>
    <property type="project" value="UniProtKB-SubCell"/>
</dbReference>
<evidence type="ECO:0000256" key="2">
    <source>
        <dbReference type="ARBA" id="ARBA00022448"/>
    </source>
</evidence>
<protein>
    <submittedName>
        <fullName evidence="8">Cobalt transporter</fullName>
    </submittedName>
</protein>
<dbReference type="OrthoDB" id="4710659at2"/>